<dbReference type="GO" id="GO:0000922">
    <property type="term" value="C:spindle pole"/>
    <property type="evidence" value="ECO:0007669"/>
    <property type="project" value="UniProtKB-SubCell"/>
</dbReference>
<gene>
    <name evidence="12" type="primary">cep19</name>
</gene>
<evidence type="ECO:0000256" key="1">
    <source>
        <dbReference type="ARBA" id="ARBA00004114"/>
    </source>
</evidence>
<dbReference type="InterPro" id="IPR029412">
    <property type="entry name" value="CEP19"/>
</dbReference>
<dbReference type="GO" id="GO:0036064">
    <property type="term" value="C:ciliary basal body"/>
    <property type="evidence" value="ECO:0007669"/>
    <property type="project" value="TreeGrafter"/>
</dbReference>
<dbReference type="PANTHER" id="PTHR31539">
    <property type="entry name" value="CENTROSOMAL PROTEIN OF 19K CEP19"/>
    <property type="match status" value="1"/>
</dbReference>
<dbReference type="Proteomes" id="UP000515152">
    <property type="component" value="Chromosome 10"/>
</dbReference>
<evidence type="ECO:0000256" key="5">
    <source>
        <dbReference type="ARBA" id="ARBA00022015"/>
    </source>
</evidence>
<dbReference type="KEGG" id="char:105898284"/>
<dbReference type="Pfam" id="PF14933">
    <property type="entry name" value="CEP19"/>
    <property type="match status" value="1"/>
</dbReference>
<evidence type="ECO:0000256" key="9">
    <source>
        <dbReference type="ARBA" id="ARBA00023212"/>
    </source>
</evidence>
<reference evidence="12" key="1">
    <citation type="submission" date="2025-08" db="UniProtKB">
        <authorList>
            <consortium name="RefSeq"/>
        </authorList>
    </citation>
    <scope>IDENTIFICATION</scope>
</reference>
<proteinExistence type="inferred from homology"/>
<dbReference type="GeneID" id="105898284"/>
<comment type="subcellular location">
    <subcellularLocation>
        <location evidence="2">Cytoplasm</location>
        <location evidence="2">Cytoskeleton</location>
        <location evidence="2">Cilium basal body</location>
    </subcellularLocation>
    <subcellularLocation>
        <location evidence="1">Cytoplasm</location>
        <location evidence="1">Cytoskeleton</location>
        <location evidence="1">Microtubule organizing center</location>
        <location evidence="1">Centrosome</location>
        <location evidence="1">Centriole</location>
    </subcellularLocation>
    <subcellularLocation>
        <location evidence="3">Cytoplasm</location>
        <location evidence="3">Cytoskeleton</location>
        <location evidence="3">Spindle pole</location>
    </subcellularLocation>
</comment>
<keyword evidence="6" id="KW-0963">Cytoplasm</keyword>
<dbReference type="GO" id="GO:0005813">
    <property type="term" value="C:centrosome"/>
    <property type="evidence" value="ECO:0007669"/>
    <property type="project" value="TreeGrafter"/>
</dbReference>
<keyword evidence="8" id="KW-0969">Cilium</keyword>
<evidence type="ECO:0000256" key="4">
    <source>
        <dbReference type="ARBA" id="ARBA00009371"/>
    </source>
</evidence>
<keyword evidence="7" id="KW-0970">Cilium biogenesis/degradation</keyword>
<evidence type="ECO:0000256" key="8">
    <source>
        <dbReference type="ARBA" id="ARBA00023069"/>
    </source>
</evidence>
<dbReference type="OrthoDB" id="2163581at2759"/>
<evidence type="ECO:0000256" key="7">
    <source>
        <dbReference type="ARBA" id="ARBA00022794"/>
    </source>
</evidence>
<evidence type="ECO:0000256" key="3">
    <source>
        <dbReference type="ARBA" id="ARBA00004647"/>
    </source>
</evidence>
<protein>
    <recommendedName>
        <fullName evidence="5">Centrosomal protein of 19 kDa</fullName>
    </recommendedName>
</protein>
<organism evidence="11 12">
    <name type="scientific">Clupea harengus</name>
    <name type="common">Atlantic herring</name>
    <dbReference type="NCBI Taxonomy" id="7950"/>
    <lineage>
        <taxon>Eukaryota</taxon>
        <taxon>Metazoa</taxon>
        <taxon>Chordata</taxon>
        <taxon>Craniata</taxon>
        <taxon>Vertebrata</taxon>
        <taxon>Euteleostomi</taxon>
        <taxon>Actinopterygii</taxon>
        <taxon>Neopterygii</taxon>
        <taxon>Teleostei</taxon>
        <taxon>Clupei</taxon>
        <taxon>Clupeiformes</taxon>
        <taxon>Clupeoidei</taxon>
        <taxon>Clupeidae</taxon>
        <taxon>Clupea</taxon>
    </lineage>
</organism>
<sequence length="162" mass="18619">MPFTAKRCGVNFSPPSVVVIYEDKDTGRKRKRVIPVRNFSQFSDCSKAAERLKHNARHRDYLESVSLSQLEKLHLLLRDHLRGLTLEQSLAALRDEDPNEEDLNKLSDEDLAQRKAQMDAVFERNRKQKGDPDFVYDVEVEFTEVESQGACSWDNDGSDDGF</sequence>
<evidence type="ECO:0000313" key="12">
    <source>
        <dbReference type="RefSeq" id="XP_012680761.1"/>
    </source>
</evidence>
<dbReference type="GO" id="GO:0097712">
    <property type="term" value="P:vesicle targeting, trans-Golgi to periciliary membrane compartment"/>
    <property type="evidence" value="ECO:0007669"/>
    <property type="project" value="TreeGrafter"/>
</dbReference>
<comment type="similarity">
    <text evidence="4">Belongs to the CEP19 family.</text>
</comment>
<name>A0A6P3VTL0_CLUHA</name>
<accession>A0A6P3VTL0</accession>
<dbReference type="GO" id="GO:0005814">
    <property type="term" value="C:centriole"/>
    <property type="evidence" value="ECO:0007669"/>
    <property type="project" value="UniProtKB-SubCell"/>
</dbReference>
<keyword evidence="10" id="KW-0966">Cell projection</keyword>
<keyword evidence="11" id="KW-1185">Reference proteome</keyword>
<evidence type="ECO:0000313" key="11">
    <source>
        <dbReference type="Proteomes" id="UP000515152"/>
    </source>
</evidence>
<keyword evidence="9" id="KW-0206">Cytoskeleton</keyword>
<evidence type="ECO:0000256" key="6">
    <source>
        <dbReference type="ARBA" id="ARBA00022490"/>
    </source>
</evidence>
<dbReference type="GO" id="GO:0034454">
    <property type="term" value="P:microtubule anchoring at centrosome"/>
    <property type="evidence" value="ECO:0007669"/>
    <property type="project" value="TreeGrafter"/>
</dbReference>
<evidence type="ECO:0000256" key="2">
    <source>
        <dbReference type="ARBA" id="ARBA00004120"/>
    </source>
</evidence>
<dbReference type="RefSeq" id="XP_012680761.1">
    <property type="nucleotide sequence ID" value="XM_012825307.3"/>
</dbReference>
<dbReference type="AlphaFoldDB" id="A0A6P3VTL0"/>
<dbReference type="CTD" id="84984"/>
<dbReference type="PANTHER" id="PTHR31539:SF1">
    <property type="entry name" value="CENTROSOMAL PROTEIN OF 19 KDA"/>
    <property type="match status" value="1"/>
</dbReference>
<evidence type="ECO:0000256" key="10">
    <source>
        <dbReference type="ARBA" id="ARBA00023273"/>
    </source>
</evidence>